<feature type="domain" description="Ubiquitin-like" evidence="3">
    <location>
        <begin position="135"/>
        <end position="203"/>
    </location>
</feature>
<dbReference type="PANTHER" id="PTHR14557">
    <property type="entry name" value="PROTEIN C7ORF21"/>
    <property type="match status" value="1"/>
</dbReference>
<dbReference type="InterPro" id="IPR000626">
    <property type="entry name" value="Ubiquitin-like_dom"/>
</dbReference>
<dbReference type="PROSITE" id="PS50053">
    <property type="entry name" value="UBIQUITIN_2"/>
    <property type="match status" value="1"/>
</dbReference>
<dbReference type="InterPro" id="IPR040352">
    <property type="entry name" value="TMUB1/2"/>
</dbReference>
<feature type="region of interest" description="Disordered" evidence="1">
    <location>
        <begin position="72"/>
        <end position="91"/>
    </location>
</feature>
<protein>
    <recommendedName>
        <fullName evidence="3">Ubiquitin-like domain-containing protein</fullName>
    </recommendedName>
</protein>
<dbReference type="Pfam" id="PF00240">
    <property type="entry name" value="ubiquitin"/>
    <property type="match status" value="1"/>
</dbReference>
<accession>A0AAW1CXZ1</accession>
<feature type="compositionally biased region" description="Basic and acidic residues" evidence="1">
    <location>
        <begin position="120"/>
        <end position="131"/>
    </location>
</feature>
<evidence type="ECO:0000259" key="3">
    <source>
        <dbReference type="PROSITE" id="PS50053"/>
    </source>
</evidence>
<comment type="caution">
    <text evidence="4">The sequence shown here is derived from an EMBL/GenBank/DDBJ whole genome shotgun (WGS) entry which is preliminary data.</text>
</comment>
<organism evidence="4 5">
    <name type="scientific">Rhynocoris fuscipes</name>
    <dbReference type="NCBI Taxonomy" id="488301"/>
    <lineage>
        <taxon>Eukaryota</taxon>
        <taxon>Metazoa</taxon>
        <taxon>Ecdysozoa</taxon>
        <taxon>Arthropoda</taxon>
        <taxon>Hexapoda</taxon>
        <taxon>Insecta</taxon>
        <taxon>Pterygota</taxon>
        <taxon>Neoptera</taxon>
        <taxon>Paraneoptera</taxon>
        <taxon>Hemiptera</taxon>
        <taxon>Heteroptera</taxon>
        <taxon>Panheteroptera</taxon>
        <taxon>Cimicomorpha</taxon>
        <taxon>Reduviidae</taxon>
        <taxon>Harpactorinae</taxon>
        <taxon>Harpactorini</taxon>
        <taxon>Rhynocoris</taxon>
    </lineage>
</organism>
<name>A0AAW1CXZ1_9HEMI</name>
<feature type="compositionally biased region" description="Polar residues" evidence="1">
    <location>
        <begin position="96"/>
        <end position="105"/>
    </location>
</feature>
<evidence type="ECO:0000313" key="4">
    <source>
        <dbReference type="EMBL" id="KAK9503539.1"/>
    </source>
</evidence>
<feature type="region of interest" description="Disordered" evidence="1">
    <location>
        <begin position="96"/>
        <end position="131"/>
    </location>
</feature>
<dbReference type="Proteomes" id="UP001461498">
    <property type="component" value="Unassembled WGS sequence"/>
</dbReference>
<feature type="transmembrane region" description="Helical" evidence="2">
    <location>
        <begin position="228"/>
        <end position="248"/>
    </location>
</feature>
<keyword evidence="2" id="KW-0472">Membrane</keyword>
<feature type="transmembrane region" description="Helical" evidence="2">
    <location>
        <begin position="12"/>
        <end position="30"/>
    </location>
</feature>
<feature type="transmembrane region" description="Helical" evidence="2">
    <location>
        <begin position="255"/>
        <end position="280"/>
    </location>
</feature>
<feature type="compositionally biased region" description="Low complexity" evidence="1">
    <location>
        <begin position="72"/>
        <end position="87"/>
    </location>
</feature>
<keyword evidence="5" id="KW-1185">Reference proteome</keyword>
<dbReference type="EMBL" id="JAPXFL010000007">
    <property type="protein sequence ID" value="KAK9503539.1"/>
    <property type="molecule type" value="Genomic_DNA"/>
</dbReference>
<reference evidence="4 5" key="1">
    <citation type="submission" date="2022-12" db="EMBL/GenBank/DDBJ databases">
        <title>Chromosome-level genome assembly of true bugs.</title>
        <authorList>
            <person name="Ma L."/>
            <person name="Li H."/>
        </authorList>
    </citation>
    <scope>NUCLEOTIDE SEQUENCE [LARGE SCALE GENOMIC DNA]</scope>
    <source>
        <strain evidence="4">Lab_2022b</strain>
    </source>
</reference>
<dbReference type="Gene3D" id="3.10.20.90">
    <property type="entry name" value="Phosphatidylinositol 3-kinase Catalytic Subunit, Chain A, domain 1"/>
    <property type="match status" value="1"/>
</dbReference>
<evidence type="ECO:0000313" key="5">
    <source>
        <dbReference type="Proteomes" id="UP001461498"/>
    </source>
</evidence>
<evidence type="ECO:0000256" key="2">
    <source>
        <dbReference type="SAM" id="Phobius"/>
    </source>
</evidence>
<keyword evidence="2" id="KW-0812">Transmembrane</keyword>
<dbReference type="GO" id="GO:0036503">
    <property type="term" value="P:ERAD pathway"/>
    <property type="evidence" value="ECO:0007669"/>
    <property type="project" value="InterPro"/>
</dbReference>
<dbReference type="PANTHER" id="PTHR14557:SF5">
    <property type="entry name" value="UBIQUITIN-LIKE DOMAIN-CONTAINING PROTEIN"/>
    <property type="match status" value="1"/>
</dbReference>
<keyword evidence="2" id="KW-1133">Transmembrane helix</keyword>
<dbReference type="SUPFAM" id="SSF54236">
    <property type="entry name" value="Ubiquitin-like"/>
    <property type="match status" value="1"/>
</dbReference>
<dbReference type="CDD" id="cd17057">
    <property type="entry name" value="Ubl_TMUB1_like"/>
    <property type="match status" value="1"/>
</dbReference>
<sequence length="288" mass="32112">MSLIEGIGDEVIQFLGLSLGILLAVIAWYSTRISDLPQIRAILIVETRPQTESEQQSSNSDVVQDESALPSVINDNSSVNSNDNYSVAADGTPETVNVESDQDINLQPPREVNPEATVSEPKETESSTENRTDNIRIRLKYLNDDQKLVDGRLQELLGDFKKRHFSVELSRQKRVRLIFNGQVLQSDDQTLQGYGLYDNCVVHCLIHTQPNNLRSNTQQSANIAPPDWNLGILLCACLSLVLCFAWFCRYHYSHLFTLTTTATLVSLTGMFVVSIIGTYFSDGEVVPS</sequence>
<gene>
    <name evidence="4" type="ORF">O3M35_010075</name>
</gene>
<proteinExistence type="predicted"/>
<evidence type="ECO:0000256" key="1">
    <source>
        <dbReference type="SAM" id="MobiDB-lite"/>
    </source>
</evidence>
<dbReference type="AlphaFoldDB" id="A0AAW1CXZ1"/>
<dbReference type="InterPro" id="IPR029071">
    <property type="entry name" value="Ubiquitin-like_domsf"/>
</dbReference>